<evidence type="ECO:0000313" key="3">
    <source>
        <dbReference type="Proteomes" id="UP001069802"/>
    </source>
</evidence>
<sequence>MKRICFVGASVMEGMGDSEKLGLPGRLALLESKRGRDFIHYNLGVRGQTIREIAKRAVEECLARLGNSTDIGIVFASGSNDFATLDGNLPRTPPHRAFKQFRELALRLREVAPVLALGPTPVEETKMPVLSPLTNMMFYFNNQTLATGSEGYQHVCVEEKIPYIDLFSLLQNSPEYLAGLNENDGLHSNAKGYQAMAKVLSVSSEWNEFWGT</sequence>
<organism evidence="2 3">
    <name type="scientific">Kiloniella laminariae</name>
    <dbReference type="NCBI Taxonomy" id="454162"/>
    <lineage>
        <taxon>Bacteria</taxon>
        <taxon>Pseudomonadati</taxon>
        <taxon>Pseudomonadota</taxon>
        <taxon>Alphaproteobacteria</taxon>
        <taxon>Rhodospirillales</taxon>
        <taxon>Kiloniellaceae</taxon>
        <taxon>Kiloniella</taxon>
    </lineage>
</organism>
<feature type="domain" description="SGNH hydrolase-type esterase" evidence="1">
    <location>
        <begin position="6"/>
        <end position="195"/>
    </location>
</feature>
<reference evidence="2" key="1">
    <citation type="submission" date="2022-12" db="EMBL/GenBank/DDBJ databases">
        <title>Bacterial isolates from different developmental stages of Nematostella vectensis.</title>
        <authorList>
            <person name="Fraune S."/>
        </authorList>
    </citation>
    <scope>NUCLEOTIDE SEQUENCE</scope>
    <source>
        <strain evidence="2">G21630-S1</strain>
    </source>
</reference>
<dbReference type="InterPro" id="IPR051532">
    <property type="entry name" value="Ester_Hydrolysis_Enzymes"/>
</dbReference>
<evidence type="ECO:0000259" key="1">
    <source>
        <dbReference type="Pfam" id="PF13472"/>
    </source>
</evidence>
<dbReference type="InterPro" id="IPR013830">
    <property type="entry name" value="SGNH_hydro"/>
</dbReference>
<dbReference type="Proteomes" id="UP001069802">
    <property type="component" value="Unassembled WGS sequence"/>
</dbReference>
<dbReference type="EMBL" id="JAPWGY010000010">
    <property type="protein sequence ID" value="MCZ4282744.1"/>
    <property type="molecule type" value="Genomic_DNA"/>
</dbReference>
<name>A0ABT4LNP8_9PROT</name>
<dbReference type="PANTHER" id="PTHR30383">
    <property type="entry name" value="THIOESTERASE 1/PROTEASE 1/LYSOPHOSPHOLIPASE L1"/>
    <property type="match status" value="1"/>
</dbReference>
<dbReference type="SUPFAM" id="SSF52266">
    <property type="entry name" value="SGNH hydrolase"/>
    <property type="match status" value="1"/>
</dbReference>
<dbReference type="Pfam" id="PF13472">
    <property type="entry name" value="Lipase_GDSL_2"/>
    <property type="match status" value="1"/>
</dbReference>
<protein>
    <submittedName>
        <fullName evidence="2">GDSL-type esterase/lipase family protein</fullName>
    </submittedName>
</protein>
<dbReference type="Gene3D" id="3.40.50.1110">
    <property type="entry name" value="SGNH hydrolase"/>
    <property type="match status" value="1"/>
</dbReference>
<proteinExistence type="predicted"/>
<accession>A0ABT4LNP8</accession>
<gene>
    <name evidence="2" type="ORF">O4H49_18315</name>
</gene>
<dbReference type="RefSeq" id="WP_269424888.1">
    <property type="nucleotide sequence ID" value="NZ_JAPWGY010000010.1"/>
</dbReference>
<dbReference type="InterPro" id="IPR036514">
    <property type="entry name" value="SGNH_hydro_sf"/>
</dbReference>
<comment type="caution">
    <text evidence="2">The sequence shown here is derived from an EMBL/GenBank/DDBJ whole genome shotgun (WGS) entry which is preliminary data.</text>
</comment>
<evidence type="ECO:0000313" key="2">
    <source>
        <dbReference type="EMBL" id="MCZ4282744.1"/>
    </source>
</evidence>
<keyword evidence="3" id="KW-1185">Reference proteome</keyword>